<dbReference type="GO" id="GO:0006612">
    <property type="term" value="P:protein targeting to membrane"/>
    <property type="evidence" value="ECO:0007669"/>
    <property type="project" value="TreeGrafter"/>
</dbReference>
<proteinExistence type="inferred from homology"/>
<dbReference type="PANTHER" id="PTHR22883:SF391">
    <property type="entry name" value="PROTEIN S-ACYLTRANSFERASE 3-RELATED"/>
    <property type="match status" value="1"/>
</dbReference>
<feature type="compositionally biased region" description="Basic and acidic residues" evidence="9">
    <location>
        <begin position="296"/>
        <end position="305"/>
    </location>
</feature>
<dbReference type="EMBL" id="JACGWM010000012">
    <property type="protein sequence ID" value="KAL0337863.1"/>
    <property type="molecule type" value="Genomic_DNA"/>
</dbReference>
<dbReference type="GO" id="GO:0005794">
    <property type="term" value="C:Golgi apparatus"/>
    <property type="evidence" value="ECO:0007669"/>
    <property type="project" value="TreeGrafter"/>
</dbReference>
<evidence type="ECO:0000256" key="8">
    <source>
        <dbReference type="RuleBase" id="RU079119"/>
    </source>
</evidence>
<reference evidence="11" key="2">
    <citation type="journal article" date="2024" name="Plant">
        <title>Genomic evolution and insights into agronomic trait innovations of Sesamum species.</title>
        <authorList>
            <person name="Miao H."/>
            <person name="Wang L."/>
            <person name="Qu L."/>
            <person name="Liu H."/>
            <person name="Sun Y."/>
            <person name="Le M."/>
            <person name="Wang Q."/>
            <person name="Wei S."/>
            <person name="Zheng Y."/>
            <person name="Lin W."/>
            <person name="Duan Y."/>
            <person name="Cao H."/>
            <person name="Xiong S."/>
            <person name="Wang X."/>
            <person name="Wei L."/>
            <person name="Li C."/>
            <person name="Ma Q."/>
            <person name="Ju M."/>
            <person name="Zhao R."/>
            <person name="Li G."/>
            <person name="Mu C."/>
            <person name="Tian Q."/>
            <person name="Mei H."/>
            <person name="Zhang T."/>
            <person name="Gao T."/>
            <person name="Zhang H."/>
        </authorList>
    </citation>
    <scope>NUCLEOTIDE SEQUENCE</scope>
    <source>
        <strain evidence="11">KEN8</strain>
    </source>
</reference>
<keyword evidence="4 8" id="KW-0812">Transmembrane</keyword>
<feature type="transmembrane region" description="Helical" evidence="8">
    <location>
        <begin position="147"/>
        <end position="170"/>
    </location>
</feature>
<evidence type="ECO:0000256" key="9">
    <source>
        <dbReference type="SAM" id="MobiDB-lite"/>
    </source>
</evidence>
<dbReference type="GO" id="GO:0005783">
    <property type="term" value="C:endoplasmic reticulum"/>
    <property type="evidence" value="ECO:0007669"/>
    <property type="project" value="TreeGrafter"/>
</dbReference>
<comment type="similarity">
    <text evidence="2 8">Belongs to the DHHC palmitoyltransferase family.</text>
</comment>
<evidence type="ECO:0000313" key="11">
    <source>
        <dbReference type="EMBL" id="KAL0337863.1"/>
    </source>
</evidence>
<evidence type="ECO:0000256" key="3">
    <source>
        <dbReference type="ARBA" id="ARBA00022679"/>
    </source>
</evidence>
<dbReference type="Pfam" id="PF01529">
    <property type="entry name" value="DHHC"/>
    <property type="match status" value="1"/>
</dbReference>
<comment type="catalytic activity">
    <reaction evidence="8">
        <text>L-cysteinyl-[protein] + hexadecanoyl-CoA = S-hexadecanoyl-L-cysteinyl-[protein] + CoA</text>
        <dbReference type="Rhea" id="RHEA:36683"/>
        <dbReference type="Rhea" id="RHEA-COMP:10131"/>
        <dbReference type="Rhea" id="RHEA-COMP:11032"/>
        <dbReference type="ChEBI" id="CHEBI:29950"/>
        <dbReference type="ChEBI" id="CHEBI:57287"/>
        <dbReference type="ChEBI" id="CHEBI:57379"/>
        <dbReference type="ChEBI" id="CHEBI:74151"/>
        <dbReference type="EC" id="2.3.1.225"/>
    </reaction>
</comment>
<evidence type="ECO:0000256" key="6">
    <source>
        <dbReference type="ARBA" id="ARBA00023136"/>
    </source>
</evidence>
<keyword evidence="6 8" id="KW-0472">Membrane</keyword>
<comment type="caution">
    <text evidence="11">The sequence shown here is derived from an EMBL/GenBank/DDBJ whole genome shotgun (WGS) entry which is preliminary data.</text>
</comment>
<evidence type="ECO:0000256" key="7">
    <source>
        <dbReference type="ARBA" id="ARBA00023315"/>
    </source>
</evidence>
<keyword evidence="5 8" id="KW-1133">Transmembrane helix</keyword>
<evidence type="ECO:0000259" key="10">
    <source>
        <dbReference type="Pfam" id="PF01529"/>
    </source>
</evidence>
<comment type="domain">
    <text evidence="8">The DHHC domain is required for palmitoyltransferase activity.</text>
</comment>
<protein>
    <recommendedName>
        <fullName evidence="8">S-acyltransferase</fullName>
        <ecNumber evidence="8">2.3.1.225</ecNumber>
    </recommendedName>
    <alternativeName>
        <fullName evidence="8">Palmitoyltransferase</fullName>
    </alternativeName>
</protein>
<dbReference type="InterPro" id="IPR039859">
    <property type="entry name" value="PFA4/ZDH16/20/ERF2-like"/>
</dbReference>
<dbReference type="AlphaFoldDB" id="A0AAW2N3V6"/>
<feature type="domain" description="Palmitoyltransferase DHHC" evidence="10">
    <location>
        <begin position="88"/>
        <end position="128"/>
    </location>
</feature>
<feature type="region of interest" description="Disordered" evidence="9">
    <location>
        <begin position="274"/>
        <end position="305"/>
    </location>
</feature>
<evidence type="ECO:0000256" key="1">
    <source>
        <dbReference type="ARBA" id="ARBA00004127"/>
    </source>
</evidence>
<dbReference type="PROSITE" id="PS50216">
    <property type="entry name" value="DHHC"/>
    <property type="match status" value="1"/>
</dbReference>
<dbReference type="InterPro" id="IPR001594">
    <property type="entry name" value="Palmitoyltrfase_DHHC"/>
</dbReference>
<sequence>MVFRIPKVDFAYGHVILLVGLVLTVLDLIFLFLTSARNPGIVPRNSWPPESDGSSHSTTSMDWINATTPDLKLPRTKDIYLNGYTIKVKYCDTCLLYRPPRASHCSICNNCVQRFDHHCPWVGQCIGAIINTPGDLWTVMSRDVISVFLIFYCFIVVWFVGGLTVFHFYLTCTNQTTYENFRYRYDKKENPYNRGVFKNLVEIFFSKSVPSMVNFREWVTEDEDAGAGSITNKLSEDIMKSTKKTGAELALQNLDYKGIEDSLRKDNGGKVALEPFFLDPAQEEKDGTGDSTVDGHGAEDSSRST</sequence>
<evidence type="ECO:0000256" key="4">
    <source>
        <dbReference type="ARBA" id="ARBA00022692"/>
    </source>
</evidence>
<gene>
    <name evidence="11" type="ORF">Scaly_2061400</name>
</gene>
<evidence type="ECO:0000256" key="2">
    <source>
        <dbReference type="ARBA" id="ARBA00008574"/>
    </source>
</evidence>
<evidence type="ECO:0000256" key="5">
    <source>
        <dbReference type="ARBA" id="ARBA00022989"/>
    </source>
</evidence>
<organism evidence="11">
    <name type="scientific">Sesamum calycinum</name>
    <dbReference type="NCBI Taxonomy" id="2727403"/>
    <lineage>
        <taxon>Eukaryota</taxon>
        <taxon>Viridiplantae</taxon>
        <taxon>Streptophyta</taxon>
        <taxon>Embryophyta</taxon>
        <taxon>Tracheophyta</taxon>
        <taxon>Spermatophyta</taxon>
        <taxon>Magnoliopsida</taxon>
        <taxon>eudicotyledons</taxon>
        <taxon>Gunneridae</taxon>
        <taxon>Pentapetalae</taxon>
        <taxon>asterids</taxon>
        <taxon>lamiids</taxon>
        <taxon>Lamiales</taxon>
        <taxon>Pedaliaceae</taxon>
        <taxon>Sesamum</taxon>
    </lineage>
</organism>
<comment type="subcellular location">
    <subcellularLocation>
        <location evidence="1">Endomembrane system</location>
        <topology evidence="1">Multi-pass membrane protein</topology>
    </subcellularLocation>
</comment>
<dbReference type="EC" id="2.3.1.225" evidence="8"/>
<keyword evidence="7 8" id="KW-0012">Acyltransferase</keyword>
<keyword evidence="3 8" id="KW-0808">Transferase</keyword>
<accession>A0AAW2N3V6</accession>
<feature type="transmembrane region" description="Helical" evidence="8">
    <location>
        <begin position="12"/>
        <end position="34"/>
    </location>
</feature>
<dbReference type="GO" id="GO:0019706">
    <property type="term" value="F:protein-cysteine S-palmitoyltransferase activity"/>
    <property type="evidence" value="ECO:0007669"/>
    <property type="project" value="UniProtKB-EC"/>
</dbReference>
<reference evidence="11" key="1">
    <citation type="submission" date="2020-06" db="EMBL/GenBank/DDBJ databases">
        <authorList>
            <person name="Li T."/>
            <person name="Hu X."/>
            <person name="Zhang T."/>
            <person name="Song X."/>
            <person name="Zhang H."/>
            <person name="Dai N."/>
            <person name="Sheng W."/>
            <person name="Hou X."/>
            <person name="Wei L."/>
        </authorList>
    </citation>
    <scope>NUCLEOTIDE SEQUENCE</scope>
    <source>
        <strain evidence="11">KEN8</strain>
        <tissue evidence="11">Leaf</tissue>
    </source>
</reference>
<name>A0AAW2N3V6_9LAMI</name>
<dbReference type="PANTHER" id="PTHR22883">
    <property type="entry name" value="ZINC FINGER DHHC DOMAIN CONTAINING PROTEIN"/>
    <property type="match status" value="1"/>
</dbReference>